<reference evidence="2 3" key="1">
    <citation type="submission" date="2019-05" db="EMBL/GenBank/DDBJ databases">
        <title>Flagellimonas sp. AsT0115, sp. nov., isolated from a marine red algae, Asparagopsis taxiformis.</title>
        <authorList>
            <person name="Kim J."/>
            <person name="Jeong S.E."/>
            <person name="Jeon C.O."/>
        </authorList>
    </citation>
    <scope>NUCLEOTIDE SEQUENCE [LARGE SCALE GENOMIC DNA]</scope>
    <source>
        <strain evidence="2 3">AsT0115</strain>
    </source>
</reference>
<keyword evidence="1" id="KW-0732">Signal</keyword>
<feature type="signal peptide" evidence="1">
    <location>
        <begin position="1"/>
        <end position="25"/>
    </location>
</feature>
<proteinExistence type="predicted"/>
<evidence type="ECO:0000313" key="3">
    <source>
        <dbReference type="Proteomes" id="UP000751614"/>
    </source>
</evidence>
<gene>
    <name evidence="2" type="ORF">FGG15_04345</name>
</gene>
<organism evidence="2 3">
    <name type="scientific">Flagellimonas algicola</name>
    <dbReference type="NCBI Taxonomy" id="2583815"/>
    <lineage>
        <taxon>Bacteria</taxon>
        <taxon>Pseudomonadati</taxon>
        <taxon>Bacteroidota</taxon>
        <taxon>Flavobacteriia</taxon>
        <taxon>Flavobacteriales</taxon>
        <taxon>Flavobacteriaceae</taxon>
        <taxon>Flagellimonas</taxon>
    </lineage>
</organism>
<sequence>MRKFTLFIIYSCSAVLLICCGYANNRETSENMVVSDSDQSSVEMKLEHEFLTQAQFARWKSIVDDDREL</sequence>
<feature type="chain" id="PRO_5046131870" evidence="1">
    <location>
        <begin position="26"/>
        <end position="69"/>
    </location>
</feature>
<keyword evidence="3" id="KW-1185">Reference proteome</keyword>
<accession>A0ABY2WPU8</accession>
<comment type="caution">
    <text evidence="2">The sequence shown here is derived from an EMBL/GenBank/DDBJ whole genome shotgun (WGS) entry which is preliminary data.</text>
</comment>
<protein>
    <submittedName>
        <fullName evidence="2">Uncharacterized protein</fullName>
    </submittedName>
</protein>
<evidence type="ECO:0000256" key="1">
    <source>
        <dbReference type="SAM" id="SignalP"/>
    </source>
</evidence>
<name>A0ABY2WPU8_9FLAO</name>
<dbReference type="Proteomes" id="UP000751614">
    <property type="component" value="Unassembled WGS sequence"/>
</dbReference>
<dbReference type="RefSeq" id="WP_138833582.1">
    <property type="nucleotide sequence ID" value="NZ_VCNI01000001.1"/>
</dbReference>
<evidence type="ECO:0000313" key="2">
    <source>
        <dbReference type="EMBL" id="TMU56780.1"/>
    </source>
</evidence>
<dbReference type="EMBL" id="VCNI01000001">
    <property type="protein sequence ID" value="TMU56780.1"/>
    <property type="molecule type" value="Genomic_DNA"/>
</dbReference>